<reference evidence="6" key="2">
    <citation type="submission" date="2020-09" db="EMBL/GenBank/DDBJ databases">
        <authorList>
            <person name="Sun Q."/>
            <person name="Ohkuma M."/>
        </authorList>
    </citation>
    <scope>NUCLEOTIDE SEQUENCE</scope>
    <source>
        <strain evidence="6">JCM 4956</strain>
    </source>
</reference>
<dbReference type="InterPro" id="IPR002938">
    <property type="entry name" value="FAD-bd"/>
</dbReference>
<dbReference type="InterPro" id="IPR036188">
    <property type="entry name" value="FAD/NAD-bd_sf"/>
</dbReference>
<gene>
    <name evidence="6" type="ORF">GCM10010515_22470</name>
</gene>
<protein>
    <submittedName>
        <fullName evidence="6">FAD-dependent oxidoreductase</fullName>
    </submittedName>
</protein>
<feature type="domain" description="FAD-binding" evidence="5">
    <location>
        <begin position="48"/>
        <end position="205"/>
    </location>
</feature>
<dbReference type="InterPro" id="IPR050641">
    <property type="entry name" value="RIFMO-like"/>
</dbReference>
<dbReference type="PANTHER" id="PTHR43004:SF19">
    <property type="entry name" value="BINDING MONOOXYGENASE, PUTATIVE (JCVI)-RELATED"/>
    <property type="match status" value="1"/>
</dbReference>
<dbReference type="Pfam" id="PF01494">
    <property type="entry name" value="FAD_binding_3"/>
    <property type="match status" value="2"/>
</dbReference>
<dbReference type="EMBL" id="BMWD01000006">
    <property type="protein sequence ID" value="GGX54660.1"/>
    <property type="molecule type" value="Genomic_DNA"/>
</dbReference>
<keyword evidence="3" id="KW-0274">FAD</keyword>
<comment type="caution">
    <text evidence="6">The sequence shown here is derived from an EMBL/GenBank/DDBJ whole genome shotgun (WGS) entry which is preliminary data.</text>
</comment>
<feature type="region of interest" description="Disordered" evidence="4">
    <location>
        <begin position="1"/>
        <end position="35"/>
    </location>
</feature>
<reference evidence="6" key="1">
    <citation type="journal article" date="2014" name="Int. J. Syst. Evol. Microbiol.">
        <title>Complete genome sequence of Corynebacterium casei LMG S-19264T (=DSM 44701T), isolated from a smear-ripened cheese.</title>
        <authorList>
            <consortium name="US DOE Joint Genome Institute (JGI-PGF)"/>
            <person name="Walter F."/>
            <person name="Albersmeier A."/>
            <person name="Kalinowski J."/>
            <person name="Ruckert C."/>
        </authorList>
    </citation>
    <scope>NUCLEOTIDE SEQUENCE</scope>
    <source>
        <strain evidence="6">JCM 4956</strain>
    </source>
</reference>
<dbReference type="PANTHER" id="PTHR43004">
    <property type="entry name" value="TRK SYSTEM POTASSIUM UPTAKE PROTEIN"/>
    <property type="match status" value="1"/>
</dbReference>
<keyword evidence="7" id="KW-1185">Reference proteome</keyword>
<evidence type="ECO:0000313" key="6">
    <source>
        <dbReference type="EMBL" id="GGX54660.1"/>
    </source>
</evidence>
<proteinExistence type="predicted"/>
<comment type="cofactor">
    <cofactor evidence="1">
        <name>FAD</name>
        <dbReference type="ChEBI" id="CHEBI:57692"/>
    </cofactor>
</comment>
<dbReference type="Gene3D" id="3.30.70.2450">
    <property type="match status" value="1"/>
</dbReference>
<feature type="compositionally biased region" description="Gly residues" evidence="4">
    <location>
        <begin position="205"/>
        <end position="217"/>
    </location>
</feature>
<evidence type="ECO:0000256" key="3">
    <source>
        <dbReference type="ARBA" id="ARBA00022827"/>
    </source>
</evidence>
<organism evidence="6 7">
    <name type="scientific">Streptomyces fructofermentans</name>
    <dbReference type="NCBI Taxonomy" id="152141"/>
    <lineage>
        <taxon>Bacteria</taxon>
        <taxon>Bacillati</taxon>
        <taxon>Actinomycetota</taxon>
        <taxon>Actinomycetes</taxon>
        <taxon>Kitasatosporales</taxon>
        <taxon>Streptomycetaceae</taxon>
        <taxon>Streptomyces</taxon>
    </lineage>
</organism>
<dbReference type="RefSeq" id="WP_190035273.1">
    <property type="nucleotide sequence ID" value="NZ_BMWD01000006.1"/>
</dbReference>
<dbReference type="Pfam" id="PF21274">
    <property type="entry name" value="Rng_hyd_C"/>
    <property type="match status" value="1"/>
</dbReference>
<dbReference type="SUPFAM" id="SSF51905">
    <property type="entry name" value="FAD/NAD(P)-binding domain"/>
    <property type="match status" value="1"/>
</dbReference>
<feature type="region of interest" description="Disordered" evidence="4">
    <location>
        <begin position="183"/>
        <end position="217"/>
    </location>
</feature>
<evidence type="ECO:0000256" key="1">
    <source>
        <dbReference type="ARBA" id="ARBA00001974"/>
    </source>
</evidence>
<accession>A0A918K8D6</accession>
<evidence type="ECO:0000256" key="4">
    <source>
        <dbReference type="SAM" id="MobiDB-lite"/>
    </source>
</evidence>
<dbReference type="PRINTS" id="PR00420">
    <property type="entry name" value="RNGMNOXGNASE"/>
</dbReference>
<evidence type="ECO:0000259" key="5">
    <source>
        <dbReference type="Pfam" id="PF01494"/>
    </source>
</evidence>
<feature type="domain" description="FAD-binding" evidence="5">
    <location>
        <begin position="207"/>
        <end position="413"/>
    </location>
</feature>
<evidence type="ECO:0000256" key="2">
    <source>
        <dbReference type="ARBA" id="ARBA00022630"/>
    </source>
</evidence>
<name>A0A918K8D6_9ACTN</name>
<dbReference type="GO" id="GO:0016709">
    <property type="term" value="F:oxidoreductase activity, acting on paired donors, with incorporation or reduction of molecular oxygen, NAD(P)H as one donor, and incorporation of one atom of oxygen"/>
    <property type="evidence" value="ECO:0007669"/>
    <property type="project" value="UniProtKB-ARBA"/>
</dbReference>
<sequence>MNGTTRNAADAAALTAPAGTSAETPADAPGTAPTAARAEVPGAAAGGVIVVGAGPTGLLLAGDLAEAGVEVTLVEKRAHRISNLSRAFVLHARTLEQLDARGLADELEAKRQTLDRLGLFTRLTIDLGTLPSRFNHLLVLPQYEVEKVLERRAVAAGVRFRYETEVTGLVQDADGVTLRVRGAGADGTGGTDETDAADGADGVSGTDGVGTTGRAGSGGGEELRAAYVVGTDGMRSAVRQAVGLAFPGRSVIRSVVLADVRLAEEPETLLTVNAVGDAFAFLAPFGDGYYRVIGWHRGRDVADDEPLDLDEVREITRLALGRDFGMHDARWMSRFHSDERQAPSYRVGRVLLAGDAAHVHTPAGGQGMNTGLQDAANLGWKLAAVLDGRRDGDALLDTYQAERHPVGRSVLRSSGGIVRLAMAKRPWTLAARRLLTTFLDHVGPARTRMLGRITGIGYAYPAPRGSHPLVGRRAPDVALRDGRLYEALRGGRFVLIVPEERAGAFADLDGGDRKGRLAVASWASDRRTALLVRPDGHVAWASESADAAEIGAVLAGAVPSRTAG</sequence>
<dbReference type="Gene3D" id="3.40.30.120">
    <property type="match status" value="1"/>
</dbReference>
<evidence type="ECO:0000313" key="7">
    <source>
        <dbReference type="Proteomes" id="UP000645555"/>
    </source>
</evidence>
<keyword evidence="2" id="KW-0285">Flavoprotein</keyword>
<dbReference type="Proteomes" id="UP000645555">
    <property type="component" value="Unassembled WGS sequence"/>
</dbReference>
<dbReference type="GO" id="GO:0071949">
    <property type="term" value="F:FAD binding"/>
    <property type="evidence" value="ECO:0007669"/>
    <property type="project" value="InterPro"/>
</dbReference>
<dbReference type="AlphaFoldDB" id="A0A918K8D6"/>
<dbReference type="Gene3D" id="3.50.50.60">
    <property type="entry name" value="FAD/NAD(P)-binding domain"/>
    <property type="match status" value="1"/>
</dbReference>